<dbReference type="InParanoid" id="E4ZLI0"/>
<dbReference type="VEuPathDB" id="FungiDB:LEMA_uP050450.1"/>
<keyword evidence="3" id="KW-1185">Reference proteome</keyword>
<name>E4ZLI0_LEPMJ</name>
<reference evidence="3" key="1">
    <citation type="journal article" date="2011" name="Nat. Commun.">
        <title>Effector diversification within compartments of the Leptosphaeria maculans genome affected by Repeat-Induced Point mutations.</title>
        <authorList>
            <person name="Rouxel T."/>
            <person name="Grandaubert J."/>
            <person name="Hane J.K."/>
            <person name="Hoede C."/>
            <person name="van de Wouw A.P."/>
            <person name="Couloux A."/>
            <person name="Dominguez V."/>
            <person name="Anthouard V."/>
            <person name="Bally P."/>
            <person name="Bourras S."/>
            <person name="Cozijnsen A.J."/>
            <person name="Ciuffetti L.M."/>
            <person name="Degrave A."/>
            <person name="Dilmaghani A."/>
            <person name="Duret L."/>
            <person name="Fudal I."/>
            <person name="Goodwin S.B."/>
            <person name="Gout L."/>
            <person name="Glaser N."/>
            <person name="Linglin J."/>
            <person name="Kema G.H.J."/>
            <person name="Lapalu N."/>
            <person name="Lawrence C.B."/>
            <person name="May K."/>
            <person name="Meyer M."/>
            <person name="Ollivier B."/>
            <person name="Poulain J."/>
            <person name="Schoch C.L."/>
            <person name="Simon A."/>
            <person name="Spatafora J.W."/>
            <person name="Stachowiak A."/>
            <person name="Turgeon B.G."/>
            <person name="Tyler B.M."/>
            <person name="Vincent D."/>
            <person name="Weissenbach J."/>
            <person name="Amselem J."/>
            <person name="Quesneville H."/>
            <person name="Oliver R.P."/>
            <person name="Wincker P."/>
            <person name="Balesdent M.-H."/>
            <person name="Howlett B.J."/>
        </authorList>
    </citation>
    <scope>NUCLEOTIDE SEQUENCE [LARGE SCALE GENOMIC DNA]</scope>
    <source>
        <strain evidence="3">JN3 / isolate v23.1.3 / race Av1-4-5-6-7-8</strain>
    </source>
</reference>
<proteinExistence type="predicted"/>
<evidence type="ECO:0000313" key="2">
    <source>
        <dbReference type="EMBL" id="CBX92339.1"/>
    </source>
</evidence>
<protein>
    <submittedName>
        <fullName evidence="2">Predicted protein</fullName>
    </submittedName>
</protein>
<evidence type="ECO:0000313" key="3">
    <source>
        <dbReference type="Proteomes" id="UP000002668"/>
    </source>
</evidence>
<accession>E4ZLI0</accession>
<dbReference type="EMBL" id="FP929094">
    <property type="protein sequence ID" value="CBX92339.1"/>
    <property type="molecule type" value="Genomic_DNA"/>
</dbReference>
<dbReference type="AlphaFoldDB" id="E4ZLI0"/>
<dbReference type="Proteomes" id="UP000002668">
    <property type="component" value="Genome"/>
</dbReference>
<organism evidence="3">
    <name type="scientific">Leptosphaeria maculans (strain JN3 / isolate v23.1.3 / race Av1-4-5-6-7-8)</name>
    <name type="common">Blackleg fungus</name>
    <name type="synonym">Phoma lingam</name>
    <dbReference type="NCBI Taxonomy" id="985895"/>
    <lineage>
        <taxon>Eukaryota</taxon>
        <taxon>Fungi</taxon>
        <taxon>Dikarya</taxon>
        <taxon>Ascomycota</taxon>
        <taxon>Pezizomycotina</taxon>
        <taxon>Dothideomycetes</taxon>
        <taxon>Pleosporomycetidae</taxon>
        <taxon>Pleosporales</taxon>
        <taxon>Pleosporineae</taxon>
        <taxon>Leptosphaeriaceae</taxon>
        <taxon>Plenodomus</taxon>
        <taxon>Plenodomus lingam/Leptosphaeria maculans species complex</taxon>
    </lineage>
</organism>
<gene>
    <name evidence="2" type="ORF">LEMA_uP050450.1</name>
</gene>
<dbReference type="HOGENOM" id="CLU_3087662_0_0_1"/>
<evidence type="ECO:0000256" key="1">
    <source>
        <dbReference type="SAM" id="MobiDB-lite"/>
    </source>
</evidence>
<sequence>MPGNEASTGCASPRVQASATPALCSRSARHGIGRKAPCSQLHPVRGYSDHSI</sequence>
<feature type="region of interest" description="Disordered" evidence="1">
    <location>
        <begin position="33"/>
        <end position="52"/>
    </location>
</feature>